<evidence type="ECO:0000313" key="4">
    <source>
        <dbReference type="EMBL" id="MST33928.1"/>
    </source>
</evidence>
<dbReference type="InterPro" id="IPR029066">
    <property type="entry name" value="PLP-binding_barrel"/>
</dbReference>
<keyword evidence="1" id="KW-0663">Pyridoxal phosphate</keyword>
<proteinExistence type="inferred from homology"/>
<dbReference type="Gene3D" id="3.20.20.10">
    <property type="entry name" value="Alanine racemase"/>
    <property type="match status" value="1"/>
</dbReference>
<comment type="similarity">
    <text evidence="2">Belongs to the pyridoxal phosphate-binding protein YggS/PROSC family.</text>
</comment>
<comment type="caution">
    <text evidence="4">The sequence shown here is derived from an EMBL/GenBank/DDBJ whole genome shotgun (WGS) entry which is preliminary data.</text>
</comment>
<dbReference type="PIRSF" id="PIRSF004848">
    <property type="entry name" value="YBL036c_PLPDEIII"/>
    <property type="match status" value="1"/>
</dbReference>
<dbReference type="NCBIfam" id="TIGR00044">
    <property type="entry name" value="YggS family pyridoxal phosphate-dependent enzyme"/>
    <property type="match status" value="1"/>
</dbReference>
<gene>
    <name evidence="4" type="ORF">GHK86_14520</name>
</gene>
<keyword evidence="5" id="KW-1185">Reference proteome</keyword>
<sequence>MDERPAPPPVDPDAVIERLEEVRARIAAVGDPDRVRIVAVTKGFGPDAVAAAVAAGLADCGENYAQELLAKAAGAPAGTRWHFLGAPQRNKIASLAPVVHLWQAVDRRAVVDRLAAVAPGAALLVQVDVVGDPGKAGCPPEEAPGLVEAARAAGLRVRGLMAVGAAGDPEGTRGVFEALARLGRSLDVEELSMGMTDDFEAAVAAGSTMVRLGRVLFGPRPGRAAVRR</sequence>
<accession>A0ABW9QWW5</accession>
<evidence type="ECO:0000256" key="1">
    <source>
        <dbReference type="ARBA" id="ARBA00022898"/>
    </source>
</evidence>
<evidence type="ECO:0000259" key="3">
    <source>
        <dbReference type="Pfam" id="PF01168"/>
    </source>
</evidence>
<dbReference type="InterPro" id="IPR011078">
    <property type="entry name" value="PyrdxlP_homeostasis"/>
</dbReference>
<organism evidence="4 5">
    <name type="scientific">Acidiferrimicrobium australe</name>
    <dbReference type="NCBI Taxonomy" id="2664430"/>
    <lineage>
        <taxon>Bacteria</taxon>
        <taxon>Bacillati</taxon>
        <taxon>Actinomycetota</taxon>
        <taxon>Acidimicrobiia</taxon>
        <taxon>Acidimicrobiales</taxon>
        <taxon>Acidimicrobiaceae</taxon>
        <taxon>Acidiferrimicrobium</taxon>
    </lineage>
</organism>
<dbReference type="CDD" id="cd00635">
    <property type="entry name" value="PLPDE_III_YBL036c_like"/>
    <property type="match status" value="1"/>
</dbReference>
<protein>
    <submittedName>
        <fullName evidence="4">YggS family pyridoxal phosphate-dependent enzyme</fullName>
    </submittedName>
</protein>
<reference evidence="4 5" key="1">
    <citation type="submission" date="2019-11" db="EMBL/GenBank/DDBJ databases">
        <title>Acidiferrimicrobium australis gen. nov., sp. nov., an acidophilic and obligately heterotrophic, member of the Actinobacteria that catalyses dissimilatory oxido- reduction of iron isolated from metal-rich acidic water in Chile.</title>
        <authorList>
            <person name="Gonzalez D."/>
            <person name="Huber K."/>
            <person name="Hedrich S."/>
            <person name="Rojas-Villalobos C."/>
            <person name="Quatrini R."/>
            <person name="Dinamarca M.A."/>
            <person name="Schwarz A."/>
            <person name="Canales C."/>
            <person name="Nancucheo I."/>
        </authorList>
    </citation>
    <scope>NUCLEOTIDE SEQUENCE [LARGE SCALE GENOMIC DNA]</scope>
    <source>
        <strain evidence="4 5">USS-CCA1</strain>
    </source>
</reference>
<dbReference type="InterPro" id="IPR001608">
    <property type="entry name" value="Ala_racemase_N"/>
</dbReference>
<dbReference type="PANTHER" id="PTHR10146:SF14">
    <property type="entry name" value="PYRIDOXAL PHOSPHATE HOMEOSTASIS PROTEIN"/>
    <property type="match status" value="1"/>
</dbReference>
<dbReference type="SUPFAM" id="SSF51419">
    <property type="entry name" value="PLP-binding barrel"/>
    <property type="match status" value="1"/>
</dbReference>
<feature type="domain" description="Alanine racemase N-terminal" evidence="3">
    <location>
        <begin position="10"/>
        <end position="221"/>
    </location>
</feature>
<dbReference type="PANTHER" id="PTHR10146">
    <property type="entry name" value="PROLINE SYNTHETASE CO-TRANSCRIBED BACTERIAL HOMOLOG PROTEIN"/>
    <property type="match status" value="1"/>
</dbReference>
<evidence type="ECO:0000256" key="2">
    <source>
        <dbReference type="RuleBase" id="RU004514"/>
    </source>
</evidence>
<evidence type="ECO:0000313" key="5">
    <source>
        <dbReference type="Proteomes" id="UP000437736"/>
    </source>
</evidence>
<dbReference type="EMBL" id="WJHE01000774">
    <property type="protein sequence ID" value="MST33928.1"/>
    <property type="molecule type" value="Genomic_DNA"/>
</dbReference>
<dbReference type="Pfam" id="PF01168">
    <property type="entry name" value="Ala_racemase_N"/>
    <property type="match status" value="1"/>
</dbReference>
<name>A0ABW9QWW5_9ACTN</name>
<dbReference type="Proteomes" id="UP000437736">
    <property type="component" value="Unassembled WGS sequence"/>
</dbReference>